<sequence length="264" mass="29927">MTKNNTVTVPSAKLSPTIPRHNGEIVYLLVGNNVLNAVTLYEKLLKSDSPVLREALKLAHEERRNALAVRLLGSKLNLTISLPNDDHHIVQRWATWHNDHRAALDEEDQNLLSRMFLFGESIGGVDFCQAILKRMAARAKSGCISDAETVFMVYERTAAGSLIRQFLVDAWVARAPSSWLENTGDGVRHQEFNQQLILALARRCRGLSRWRDWLLGLSSLLICFLFVQLCLHWTGLGRIPPWPVRTISVQPEEVASLWSRIFPR</sequence>
<evidence type="ECO:0000256" key="1">
    <source>
        <dbReference type="SAM" id="Phobius"/>
    </source>
</evidence>
<dbReference type="Proteomes" id="UP000225277">
    <property type="component" value="Unassembled WGS sequence"/>
</dbReference>
<keyword evidence="1" id="KW-1133">Transmembrane helix</keyword>
<dbReference type="AlphaFoldDB" id="A0A2D3URS1"/>
<name>A0A2D3URS1_9PEZI</name>
<keyword evidence="1" id="KW-0472">Membrane</keyword>
<gene>
    <name evidence="2" type="ORF">RCC_02127</name>
</gene>
<keyword evidence="1" id="KW-0812">Transmembrane</keyword>
<organism evidence="2 3">
    <name type="scientific">Ramularia collo-cygni</name>
    <dbReference type="NCBI Taxonomy" id="112498"/>
    <lineage>
        <taxon>Eukaryota</taxon>
        <taxon>Fungi</taxon>
        <taxon>Dikarya</taxon>
        <taxon>Ascomycota</taxon>
        <taxon>Pezizomycotina</taxon>
        <taxon>Dothideomycetes</taxon>
        <taxon>Dothideomycetidae</taxon>
        <taxon>Mycosphaerellales</taxon>
        <taxon>Mycosphaerellaceae</taxon>
        <taxon>Ramularia</taxon>
    </lineage>
</organism>
<keyword evidence="3" id="KW-1185">Reference proteome</keyword>
<feature type="transmembrane region" description="Helical" evidence="1">
    <location>
        <begin position="213"/>
        <end position="234"/>
    </location>
</feature>
<evidence type="ECO:0000313" key="3">
    <source>
        <dbReference type="Proteomes" id="UP000225277"/>
    </source>
</evidence>
<dbReference type="RefSeq" id="XP_023623178.1">
    <property type="nucleotide sequence ID" value="XM_023767410.1"/>
</dbReference>
<proteinExistence type="predicted"/>
<protein>
    <submittedName>
        <fullName evidence="2">Uncharacterized protein</fullName>
    </submittedName>
</protein>
<dbReference type="GeneID" id="35597349"/>
<accession>A0A2D3URS1</accession>
<dbReference type="STRING" id="112498.A0A2D3URS1"/>
<reference evidence="2 3" key="1">
    <citation type="submission" date="2016-03" db="EMBL/GenBank/DDBJ databases">
        <authorList>
            <person name="Ploux O."/>
        </authorList>
    </citation>
    <scope>NUCLEOTIDE SEQUENCE [LARGE SCALE GENOMIC DNA]</scope>
    <source>
        <strain evidence="2 3">URUG2</strain>
    </source>
</reference>
<dbReference type="EMBL" id="FJUY01000002">
    <property type="protein sequence ID" value="CZT16285.1"/>
    <property type="molecule type" value="Genomic_DNA"/>
</dbReference>
<evidence type="ECO:0000313" key="2">
    <source>
        <dbReference type="EMBL" id="CZT16285.1"/>
    </source>
</evidence>